<dbReference type="InterPro" id="IPR029063">
    <property type="entry name" value="SAM-dependent_MTases_sf"/>
</dbReference>
<reference evidence="9" key="1">
    <citation type="submission" date="2017-03" db="EMBL/GenBank/DDBJ databases">
        <authorList>
            <person name="Monnet C."/>
        </authorList>
    </citation>
    <scope>NUCLEOTIDE SEQUENCE [LARGE SCALE GENOMIC DNA]</scope>
    <source>
        <strain evidence="9">SJ5-8</strain>
    </source>
</reference>
<evidence type="ECO:0000259" key="7">
    <source>
        <dbReference type="PROSITE" id="PS51686"/>
    </source>
</evidence>
<dbReference type="PROSITE" id="PS51686">
    <property type="entry name" value="SAM_MT_RSMB_NOP"/>
    <property type="match status" value="1"/>
</dbReference>
<dbReference type="GO" id="GO:0001510">
    <property type="term" value="P:RNA methylation"/>
    <property type="evidence" value="ECO:0007669"/>
    <property type="project" value="InterPro"/>
</dbReference>
<dbReference type="AlphaFoldDB" id="A0A2H1L220"/>
<comment type="similarity">
    <text evidence="5">Belongs to the class I-like SAM-binding methyltransferase superfamily. RsmB/NOP family.</text>
</comment>
<feature type="binding site" evidence="5">
    <location>
        <position position="361"/>
    </location>
    <ligand>
        <name>S-adenosyl-L-methionine</name>
        <dbReference type="ChEBI" id="CHEBI:59789"/>
    </ligand>
</feature>
<dbReference type="Pfam" id="PF01189">
    <property type="entry name" value="Methyltr_RsmB-F"/>
    <property type="match status" value="1"/>
</dbReference>
<dbReference type="Pfam" id="PF01029">
    <property type="entry name" value="NusB"/>
    <property type="match status" value="1"/>
</dbReference>
<feature type="active site" description="Nucleophile" evidence="5">
    <location>
        <position position="414"/>
    </location>
</feature>
<accession>A0A2H1L220</accession>
<keyword evidence="4 5" id="KW-0694">RNA-binding</keyword>
<gene>
    <name evidence="8" type="ORF">BJEO58_00541</name>
</gene>
<dbReference type="InterPro" id="IPR006027">
    <property type="entry name" value="NusB_RsmB_TIM44"/>
</dbReference>
<evidence type="ECO:0000256" key="5">
    <source>
        <dbReference type="PROSITE-ProRule" id="PRU01023"/>
    </source>
</evidence>
<keyword evidence="2 5" id="KW-0808">Transferase</keyword>
<keyword evidence="1 5" id="KW-0489">Methyltransferase</keyword>
<dbReference type="GO" id="GO:0008173">
    <property type="term" value="F:RNA methyltransferase activity"/>
    <property type="evidence" value="ECO:0007669"/>
    <property type="project" value="InterPro"/>
</dbReference>
<organism evidence="8 9">
    <name type="scientific">Brevibacterium jeotgali</name>
    <dbReference type="NCBI Taxonomy" id="1262550"/>
    <lineage>
        <taxon>Bacteria</taxon>
        <taxon>Bacillati</taxon>
        <taxon>Actinomycetota</taxon>
        <taxon>Actinomycetes</taxon>
        <taxon>Micrococcales</taxon>
        <taxon>Brevibacteriaceae</taxon>
        <taxon>Brevibacterium</taxon>
    </lineage>
</organism>
<keyword evidence="3 5" id="KW-0949">S-adenosyl-L-methionine</keyword>
<dbReference type="CDD" id="cd02440">
    <property type="entry name" value="AdoMet_MTases"/>
    <property type="match status" value="1"/>
</dbReference>
<name>A0A2H1L220_9MICO</name>
<feature type="binding site" evidence="5">
    <location>
        <position position="343"/>
    </location>
    <ligand>
        <name>S-adenosyl-L-methionine</name>
        <dbReference type="ChEBI" id="CHEBI:59789"/>
    </ligand>
</feature>
<sequence length="485" mass="50656">MSERRSGKQSRAGGGPRRREPERRSARDVALGVLTEVDEADAYANLLLPARLRDAGLDPRDASLATELTYGTLRGLGLYDAVAEAAADRHPADLDPRTASAVRMGVHQLLNMRVADHAAVSETVDALRRAGGGRSSGLVNAVLRRVSAHDADTWIERLTADRGADEALALRTSHPAWIVRALRIALRGHGRGGDGLEGALQDVLEADNAPAKVSLAALPGLADRDGLTAVDDLPVARADLSPIGLVLEAGDPRDVPGVADAHVRVQDQGSQLVALALTAADTTAEPTWLDLCAGPGGKTAVLGAVAAGRGGRVRAVDSSEHRTRLVRESTAGTAGIVEAVHADGRTVGRDQAGTFSGVLVDVPCTGLGALRRRPEARWRRRPDDVAALAPLQTELLHSAIAAARPGGIIAYSTCSPHWAETAGIVDDVLGDGEVELLDAPAILSELTGRSAETFASAARGGGRFAQLWPDVHGTDAMFLALLARR</sequence>
<evidence type="ECO:0000256" key="1">
    <source>
        <dbReference type="ARBA" id="ARBA00022603"/>
    </source>
</evidence>
<dbReference type="Proteomes" id="UP000234462">
    <property type="component" value="Unassembled WGS sequence"/>
</dbReference>
<dbReference type="PANTHER" id="PTHR22807:SF53">
    <property type="entry name" value="RIBOSOMAL RNA SMALL SUBUNIT METHYLTRANSFERASE B-RELATED"/>
    <property type="match status" value="1"/>
</dbReference>
<dbReference type="OrthoDB" id="9810297at2"/>
<feature type="binding site" evidence="5">
    <location>
        <position position="317"/>
    </location>
    <ligand>
        <name>S-adenosyl-L-methionine</name>
        <dbReference type="ChEBI" id="CHEBI:59789"/>
    </ligand>
</feature>
<dbReference type="RefSeq" id="WP_101587525.1">
    <property type="nucleotide sequence ID" value="NZ_VIUB01000001.1"/>
</dbReference>
<dbReference type="SUPFAM" id="SSF53335">
    <property type="entry name" value="S-adenosyl-L-methionine-dependent methyltransferases"/>
    <property type="match status" value="1"/>
</dbReference>
<dbReference type="PANTHER" id="PTHR22807">
    <property type="entry name" value="NOP2 YEAST -RELATED NOL1/NOP2/FMU SUN DOMAIN-CONTAINING"/>
    <property type="match status" value="1"/>
</dbReference>
<evidence type="ECO:0000256" key="2">
    <source>
        <dbReference type="ARBA" id="ARBA00022679"/>
    </source>
</evidence>
<feature type="binding site" evidence="5">
    <location>
        <begin position="292"/>
        <end position="298"/>
    </location>
    <ligand>
        <name>S-adenosyl-L-methionine</name>
        <dbReference type="ChEBI" id="CHEBI:59789"/>
    </ligand>
</feature>
<evidence type="ECO:0000313" key="8">
    <source>
        <dbReference type="EMBL" id="SMY10964.1"/>
    </source>
</evidence>
<proteinExistence type="inferred from homology"/>
<protein>
    <submittedName>
        <fullName evidence="8">16S rRNA (Cytosine967-C5)-methyltransferase</fullName>
        <ecNumber evidence="8">2.1.1.176</ecNumber>
    </submittedName>
</protein>
<dbReference type="EMBL" id="FXZM01000002">
    <property type="protein sequence ID" value="SMY10964.1"/>
    <property type="molecule type" value="Genomic_DNA"/>
</dbReference>
<dbReference type="PRINTS" id="PR02008">
    <property type="entry name" value="RCMTFAMILY"/>
</dbReference>
<evidence type="ECO:0000313" key="9">
    <source>
        <dbReference type="Proteomes" id="UP000234462"/>
    </source>
</evidence>
<dbReference type="InterPro" id="IPR035926">
    <property type="entry name" value="NusB-like_sf"/>
</dbReference>
<dbReference type="Gene3D" id="1.10.940.10">
    <property type="entry name" value="NusB-like"/>
    <property type="match status" value="1"/>
</dbReference>
<dbReference type="InterPro" id="IPR001678">
    <property type="entry name" value="MeTrfase_RsmB-F_NOP2_dom"/>
</dbReference>
<feature type="region of interest" description="Disordered" evidence="6">
    <location>
        <begin position="1"/>
        <end position="26"/>
    </location>
</feature>
<dbReference type="InterPro" id="IPR023267">
    <property type="entry name" value="RCMT"/>
</dbReference>
<dbReference type="InterPro" id="IPR049560">
    <property type="entry name" value="MeTrfase_RsmB-F_NOP2_cat"/>
</dbReference>
<evidence type="ECO:0000256" key="4">
    <source>
        <dbReference type="ARBA" id="ARBA00022884"/>
    </source>
</evidence>
<feature type="domain" description="SAM-dependent MTase RsmB/NOP-type" evidence="7">
    <location>
        <begin position="194"/>
        <end position="485"/>
    </location>
</feature>
<keyword evidence="9" id="KW-1185">Reference proteome</keyword>
<evidence type="ECO:0000256" key="3">
    <source>
        <dbReference type="ARBA" id="ARBA00022691"/>
    </source>
</evidence>
<dbReference type="Gene3D" id="3.40.50.150">
    <property type="entry name" value="Vaccinia Virus protein VP39"/>
    <property type="match status" value="1"/>
</dbReference>
<feature type="compositionally biased region" description="Basic and acidic residues" evidence="6">
    <location>
        <begin position="17"/>
        <end position="26"/>
    </location>
</feature>
<dbReference type="SUPFAM" id="SSF48013">
    <property type="entry name" value="NusB-like"/>
    <property type="match status" value="1"/>
</dbReference>
<dbReference type="GO" id="GO:0006355">
    <property type="term" value="P:regulation of DNA-templated transcription"/>
    <property type="evidence" value="ECO:0007669"/>
    <property type="project" value="InterPro"/>
</dbReference>
<dbReference type="GO" id="GO:0003723">
    <property type="term" value="F:RNA binding"/>
    <property type="evidence" value="ECO:0007669"/>
    <property type="project" value="UniProtKB-UniRule"/>
</dbReference>
<dbReference type="EC" id="2.1.1.176" evidence="8"/>
<evidence type="ECO:0000256" key="6">
    <source>
        <dbReference type="SAM" id="MobiDB-lite"/>
    </source>
</evidence>